<name>W4Q4T3_9BACI</name>
<comment type="caution">
    <text evidence="1">The sequence shown here is derived from an EMBL/GenBank/DDBJ whole genome shotgun (WGS) entry which is preliminary data.</text>
</comment>
<accession>W4Q4T3</accession>
<dbReference type="STRING" id="1236970.JCM9140_3107"/>
<proteinExistence type="predicted"/>
<keyword evidence="2" id="KW-1185">Reference proteome</keyword>
<dbReference type="EMBL" id="BAUT01000037">
    <property type="protein sequence ID" value="GAE26997.1"/>
    <property type="molecule type" value="Genomic_DNA"/>
</dbReference>
<dbReference type="RefSeq" id="WP_034747521.1">
    <property type="nucleotide sequence ID" value="NZ_BAUT01000037.1"/>
</dbReference>
<dbReference type="AlphaFoldDB" id="W4Q4T3"/>
<sequence>MEKQVAPICQNRLFLDVSQEVDYLTEHGEYRDYVCVHTIKNFMRNSIGGWMLLLSTDEPTEIKKNLDILTADYNQIVQIAESIKYNRRRVNKEQFKIALNEITDEGA</sequence>
<reference evidence="1" key="1">
    <citation type="journal article" date="2014" name="Genome Announc.">
        <title>Draft Genome Sequences of Three Alkaliphilic Bacillus Strains, Bacillus wakoensis JCM 9140T, Bacillus akibai JCM 9157T, and Bacillus hemicellulosilyticus JCM 9152T.</title>
        <authorList>
            <person name="Yuki M."/>
            <person name="Oshima K."/>
            <person name="Suda W."/>
            <person name="Oshida Y."/>
            <person name="Kitamura K."/>
            <person name="Iida T."/>
            <person name="Hattori M."/>
            <person name="Ohkuma M."/>
        </authorList>
    </citation>
    <scope>NUCLEOTIDE SEQUENCE [LARGE SCALE GENOMIC DNA]</scope>
    <source>
        <strain evidence="1">JCM 9140</strain>
    </source>
</reference>
<evidence type="ECO:0000313" key="2">
    <source>
        <dbReference type="Proteomes" id="UP000018890"/>
    </source>
</evidence>
<dbReference type="Proteomes" id="UP000018890">
    <property type="component" value="Unassembled WGS sequence"/>
</dbReference>
<protein>
    <submittedName>
        <fullName evidence="1">Uncharacterized protein</fullName>
    </submittedName>
</protein>
<organism evidence="1 2">
    <name type="scientific">Halalkalibacter wakoensis JCM 9140</name>
    <dbReference type="NCBI Taxonomy" id="1236970"/>
    <lineage>
        <taxon>Bacteria</taxon>
        <taxon>Bacillati</taxon>
        <taxon>Bacillota</taxon>
        <taxon>Bacilli</taxon>
        <taxon>Bacillales</taxon>
        <taxon>Bacillaceae</taxon>
        <taxon>Halalkalibacter</taxon>
    </lineage>
</organism>
<gene>
    <name evidence="1" type="ORF">JCM9140_3107</name>
</gene>
<evidence type="ECO:0000313" key="1">
    <source>
        <dbReference type="EMBL" id="GAE26997.1"/>
    </source>
</evidence>